<dbReference type="EMBL" id="JARKIB010000008">
    <property type="protein sequence ID" value="KAJ7777120.1"/>
    <property type="molecule type" value="Genomic_DNA"/>
</dbReference>
<dbReference type="AlphaFoldDB" id="A0AAD7NVR4"/>
<feature type="region of interest" description="Disordered" evidence="1">
    <location>
        <begin position="91"/>
        <end position="112"/>
    </location>
</feature>
<evidence type="ECO:0000313" key="2">
    <source>
        <dbReference type="EMBL" id="KAJ7777120.1"/>
    </source>
</evidence>
<accession>A0AAD7NVR4</accession>
<organism evidence="2 3">
    <name type="scientific">Mycena metata</name>
    <dbReference type="NCBI Taxonomy" id="1033252"/>
    <lineage>
        <taxon>Eukaryota</taxon>
        <taxon>Fungi</taxon>
        <taxon>Dikarya</taxon>
        <taxon>Basidiomycota</taxon>
        <taxon>Agaricomycotina</taxon>
        <taxon>Agaricomycetes</taxon>
        <taxon>Agaricomycetidae</taxon>
        <taxon>Agaricales</taxon>
        <taxon>Marasmiineae</taxon>
        <taxon>Mycenaceae</taxon>
        <taxon>Mycena</taxon>
    </lineage>
</organism>
<keyword evidence="3" id="KW-1185">Reference proteome</keyword>
<gene>
    <name evidence="2" type="ORF">B0H16DRAFT_1449258</name>
</gene>
<comment type="caution">
    <text evidence="2">The sequence shown here is derived from an EMBL/GenBank/DDBJ whole genome shotgun (WGS) entry which is preliminary data.</text>
</comment>
<dbReference type="Proteomes" id="UP001215598">
    <property type="component" value="Unassembled WGS sequence"/>
</dbReference>
<reference evidence="2" key="1">
    <citation type="submission" date="2023-03" db="EMBL/GenBank/DDBJ databases">
        <title>Massive genome expansion in bonnet fungi (Mycena s.s.) driven by repeated elements and novel gene families across ecological guilds.</title>
        <authorList>
            <consortium name="Lawrence Berkeley National Laboratory"/>
            <person name="Harder C.B."/>
            <person name="Miyauchi S."/>
            <person name="Viragh M."/>
            <person name="Kuo A."/>
            <person name="Thoen E."/>
            <person name="Andreopoulos B."/>
            <person name="Lu D."/>
            <person name="Skrede I."/>
            <person name="Drula E."/>
            <person name="Henrissat B."/>
            <person name="Morin E."/>
            <person name="Kohler A."/>
            <person name="Barry K."/>
            <person name="LaButti K."/>
            <person name="Morin E."/>
            <person name="Salamov A."/>
            <person name="Lipzen A."/>
            <person name="Mereny Z."/>
            <person name="Hegedus B."/>
            <person name="Baldrian P."/>
            <person name="Stursova M."/>
            <person name="Weitz H."/>
            <person name="Taylor A."/>
            <person name="Grigoriev I.V."/>
            <person name="Nagy L.G."/>
            <person name="Martin F."/>
            <person name="Kauserud H."/>
        </authorList>
    </citation>
    <scope>NUCLEOTIDE SEQUENCE</scope>
    <source>
        <strain evidence="2">CBHHK182m</strain>
    </source>
</reference>
<proteinExistence type="predicted"/>
<sequence>MSYSARYYAKITLGGRNFAPTFNSTLPANIRARYAADPTPGGRNFASTINSTLAARFQLQVLSSACSHAETTLRGRNFASTLSSTLCPKFSTSTASSRPLLSSDIEPRPDAETLPQDQIQLWRSIFKPQVTQLRLLHQVLRHPETRPARPKLWSYAEFNHAGPFRGLQNASPSPHSRRIHACAPI</sequence>
<feature type="compositionally biased region" description="Polar residues" evidence="1">
    <location>
        <begin position="91"/>
        <end position="100"/>
    </location>
</feature>
<protein>
    <submittedName>
        <fullName evidence="2">Uncharacterized protein</fullName>
    </submittedName>
</protein>
<name>A0AAD7NVR4_9AGAR</name>
<evidence type="ECO:0000313" key="3">
    <source>
        <dbReference type="Proteomes" id="UP001215598"/>
    </source>
</evidence>
<evidence type="ECO:0000256" key="1">
    <source>
        <dbReference type="SAM" id="MobiDB-lite"/>
    </source>
</evidence>